<reference evidence="2" key="1">
    <citation type="journal article" date="2021" name="bioRxiv">
        <title>Whole Genome Assembly and Annotation of Northern Wild Rice, Zizania palustris L., Supports a Whole Genome Duplication in the Zizania Genus.</title>
        <authorList>
            <person name="Haas M."/>
            <person name="Kono T."/>
            <person name="Macchietto M."/>
            <person name="Millas R."/>
            <person name="McGilp L."/>
            <person name="Shao M."/>
            <person name="Duquette J."/>
            <person name="Hirsch C.N."/>
            <person name="Kimball J."/>
        </authorList>
    </citation>
    <scope>NUCLEOTIDE SEQUENCE</scope>
    <source>
        <tissue evidence="2">Fresh leaf tissue</tissue>
    </source>
</reference>
<evidence type="ECO:0000313" key="2">
    <source>
        <dbReference type="EMBL" id="KAG8050484.1"/>
    </source>
</evidence>
<dbReference type="EMBL" id="JAAALK010000289">
    <property type="protein sequence ID" value="KAG8050484.1"/>
    <property type="molecule type" value="Genomic_DNA"/>
</dbReference>
<keyword evidence="3" id="KW-1185">Reference proteome</keyword>
<dbReference type="Proteomes" id="UP000729402">
    <property type="component" value="Unassembled WGS sequence"/>
</dbReference>
<feature type="region of interest" description="Disordered" evidence="1">
    <location>
        <begin position="1"/>
        <end position="117"/>
    </location>
</feature>
<evidence type="ECO:0000256" key="1">
    <source>
        <dbReference type="SAM" id="MobiDB-lite"/>
    </source>
</evidence>
<dbReference type="AlphaFoldDB" id="A0A8J5S452"/>
<feature type="compositionally biased region" description="Pro residues" evidence="1">
    <location>
        <begin position="36"/>
        <end position="46"/>
    </location>
</feature>
<feature type="compositionally biased region" description="Pro residues" evidence="1">
    <location>
        <begin position="72"/>
        <end position="82"/>
    </location>
</feature>
<protein>
    <submittedName>
        <fullName evidence="2">Uncharacterized protein</fullName>
    </submittedName>
</protein>
<sequence length="185" mass="19167">MPSSGGGGMAADDSFFQPARAPIFPRTSPPRALGFAPPPPRLPSPRPRFCAAASAPPLPASPPPGRRLRAFRPPPPRLPSPRPRFCVAASAPLPSPLPRLPAAARRQPPPPSGHRLRKPCTAAPSVAGLHPPLRLGLAGSNMARLTSELLRPLDAAQAIDEAALLCYAAAHVAGFPSPALGFVLT</sequence>
<proteinExistence type="predicted"/>
<evidence type="ECO:0000313" key="3">
    <source>
        <dbReference type="Proteomes" id="UP000729402"/>
    </source>
</evidence>
<reference evidence="2" key="2">
    <citation type="submission" date="2021-02" db="EMBL/GenBank/DDBJ databases">
        <authorList>
            <person name="Kimball J.A."/>
            <person name="Haas M.W."/>
            <person name="Macchietto M."/>
            <person name="Kono T."/>
            <person name="Duquette J."/>
            <person name="Shao M."/>
        </authorList>
    </citation>
    <scope>NUCLEOTIDE SEQUENCE</scope>
    <source>
        <tissue evidence="2">Fresh leaf tissue</tissue>
    </source>
</reference>
<gene>
    <name evidence="2" type="ORF">GUJ93_ZPchr0009g1246</name>
</gene>
<accession>A0A8J5S452</accession>
<feature type="compositionally biased region" description="Pro residues" evidence="1">
    <location>
        <begin position="56"/>
        <end position="65"/>
    </location>
</feature>
<comment type="caution">
    <text evidence="2">The sequence shown here is derived from an EMBL/GenBank/DDBJ whole genome shotgun (WGS) entry which is preliminary data.</text>
</comment>
<name>A0A8J5S452_ZIZPA</name>
<organism evidence="2 3">
    <name type="scientific">Zizania palustris</name>
    <name type="common">Northern wild rice</name>
    <dbReference type="NCBI Taxonomy" id="103762"/>
    <lineage>
        <taxon>Eukaryota</taxon>
        <taxon>Viridiplantae</taxon>
        <taxon>Streptophyta</taxon>
        <taxon>Embryophyta</taxon>
        <taxon>Tracheophyta</taxon>
        <taxon>Spermatophyta</taxon>
        <taxon>Magnoliopsida</taxon>
        <taxon>Liliopsida</taxon>
        <taxon>Poales</taxon>
        <taxon>Poaceae</taxon>
        <taxon>BOP clade</taxon>
        <taxon>Oryzoideae</taxon>
        <taxon>Oryzeae</taxon>
        <taxon>Zizaniinae</taxon>
        <taxon>Zizania</taxon>
    </lineage>
</organism>